<feature type="region of interest" description="Disordered" evidence="1">
    <location>
        <begin position="98"/>
        <end position="131"/>
    </location>
</feature>
<reference evidence="3 4" key="1">
    <citation type="submission" date="2016-03" db="EMBL/GenBank/DDBJ databases">
        <title>Whole genome sequencing of Grifola frondosa 9006-11.</title>
        <authorList>
            <person name="Min B."/>
            <person name="Park H."/>
            <person name="Kim J.-G."/>
            <person name="Cho H."/>
            <person name="Oh Y.-L."/>
            <person name="Kong W.-S."/>
            <person name="Choi I.-G."/>
        </authorList>
    </citation>
    <scope>NUCLEOTIDE SEQUENCE [LARGE SCALE GENOMIC DNA]</scope>
    <source>
        <strain evidence="3 4">9006-11</strain>
    </source>
</reference>
<organism evidence="3 4">
    <name type="scientific">Grifola frondosa</name>
    <name type="common">Maitake</name>
    <name type="synonym">Polyporus frondosus</name>
    <dbReference type="NCBI Taxonomy" id="5627"/>
    <lineage>
        <taxon>Eukaryota</taxon>
        <taxon>Fungi</taxon>
        <taxon>Dikarya</taxon>
        <taxon>Basidiomycota</taxon>
        <taxon>Agaricomycotina</taxon>
        <taxon>Agaricomycetes</taxon>
        <taxon>Polyporales</taxon>
        <taxon>Grifolaceae</taxon>
        <taxon>Grifola</taxon>
    </lineage>
</organism>
<dbReference type="Proteomes" id="UP000092993">
    <property type="component" value="Unassembled WGS sequence"/>
</dbReference>
<protein>
    <submittedName>
        <fullName evidence="3">Uncharacterized protein</fullName>
    </submittedName>
</protein>
<proteinExistence type="predicted"/>
<dbReference type="EMBL" id="LUGG01000032">
    <property type="protein sequence ID" value="OBZ66122.1"/>
    <property type="molecule type" value="Genomic_DNA"/>
</dbReference>
<gene>
    <name evidence="3" type="ORF">A0H81_13903</name>
</gene>
<evidence type="ECO:0000313" key="3">
    <source>
        <dbReference type="EMBL" id="OBZ66122.1"/>
    </source>
</evidence>
<keyword evidence="2" id="KW-0732">Signal</keyword>
<comment type="caution">
    <text evidence="3">The sequence shown here is derived from an EMBL/GenBank/DDBJ whole genome shotgun (WGS) entry which is preliminary data.</text>
</comment>
<feature type="signal peptide" evidence="2">
    <location>
        <begin position="1"/>
        <end position="19"/>
    </location>
</feature>
<evidence type="ECO:0000256" key="1">
    <source>
        <dbReference type="SAM" id="MobiDB-lite"/>
    </source>
</evidence>
<keyword evidence="4" id="KW-1185">Reference proteome</keyword>
<dbReference type="AlphaFoldDB" id="A0A1C7LMY4"/>
<name>A0A1C7LMY4_GRIFR</name>
<evidence type="ECO:0000256" key="2">
    <source>
        <dbReference type="SAM" id="SignalP"/>
    </source>
</evidence>
<accession>A0A1C7LMY4</accession>
<evidence type="ECO:0000313" key="4">
    <source>
        <dbReference type="Proteomes" id="UP000092993"/>
    </source>
</evidence>
<sequence length="187" mass="20730">MKCALVWAVFVVEWSFAPGSRMNSASIRTEYQSHSFMMATIFRARCGPIHPVRGYWRTRPNLRSLSEPFAISEREDVVWHPFKLGPFDGSPSDTLIDYASPSEPVSKHRPTTHSPGNSLPPPFNSDEDASAAESSWTSAGGYAFTIPTRQHLTFSMPCDDDFGVQDPTLFSIDISSPIVFSLSSHSV</sequence>
<feature type="chain" id="PRO_5008888684" evidence="2">
    <location>
        <begin position="20"/>
        <end position="187"/>
    </location>
</feature>